<gene>
    <name evidence="1" type="ORF">FEK35_26250</name>
    <name evidence="2" type="ORF">NCTC10797_02711</name>
</gene>
<evidence type="ECO:0000313" key="4">
    <source>
        <dbReference type="Proteomes" id="UP000308349"/>
    </source>
</evidence>
<reference evidence="1 4" key="2">
    <citation type="submission" date="2019-05" db="EMBL/GenBank/DDBJ databases">
        <title>Genomes sequences of two Nocardia cyriacigeorgica environmental isolates, type strains Nocardia asteroides ATCC 19247 and Nocardia cyriacigeorgica DSM 44484.</title>
        <authorList>
            <person name="Vautrin F."/>
            <person name="Bergeron E."/>
            <person name="Dubost A."/>
            <person name="Abrouk D."/>
            <person name="Rodriguez Nava V."/>
            <person name="Pujic P."/>
        </authorList>
    </citation>
    <scope>NUCLEOTIDE SEQUENCE [LARGE SCALE GENOMIC DNA]</scope>
    <source>
        <strain evidence="1 4">EML 1456</strain>
    </source>
</reference>
<dbReference type="EMBL" id="LR215973">
    <property type="protein sequence ID" value="VFA98932.1"/>
    <property type="molecule type" value="Genomic_DNA"/>
</dbReference>
<proteinExistence type="predicted"/>
<dbReference type="EMBL" id="VBUU01000037">
    <property type="protein sequence ID" value="TLF97863.1"/>
    <property type="molecule type" value="Genomic_DNA"/>
</dbReference>
<dbReference type="Proteomes" id="UP000290439">
    <property type="component" value="Chromosome"/>
</dbReference>
<protein>
    <submittedName>
        <fullName evidence="2">Uncharacterized protein</fullName>
    </submittedName>
</protein>
<evidence type="ECO:0000313" key="3">
    <source>
        <dbReference type="Proteomes" id="UP000290439"/>
    </source>
</evidence>
<reference evidence="2 3" key="1">
    <citation type="submission" date="2019-02" db="EMBL/GenBank/DDBJ databases">
        <authorList>
            <consortium name="Pathogen Informatics"/>
        </authorList>
    </citation>
    <scope>NUCLEOTIDE SEQUENCE [LARGE SCALE GENOMIC DNA]</scope>
    <source>
        <strain evidence="2 3">3012STDY6756504</strain>
    </source>
</reference>
<dbReference type="AlphaFoldDB" id="A0A4U8VZI6"/>
<evidence type="ECO:0000313" key="1">
    <source>
        <dbReference type="EMBL" id="TLF97863.1"/>
    </source>
</evidence>
<accession>A0A4U8VZI6</accession>
<dbReference type="OrthoDB" id="4564699at2"/>
<organism evidence="2 3">
    <name type="scientific">Nocardia cyriacigeorgica</name>
    <dbReference type="NCBI Taxonomy" id="135487"/>
    <lineage>
        <taxon>Bacteria</taxon>
        <taxon>Bacillati</taxon>
        <taxon>Actinomycetota</taxon>
        <taxon>Actinomycetes</taxon>
        <taxon>Mycobacteriales</taxon>
        <taxon>Nocardiaceae</taxon>
        <taxon>Nocardia</taxon>
    </lineage>
</organism>
<dbReference type="RefSeq" id="WP_048833555.1">
    <property type="nucleotide sequence ID" value="NZ_JADLQD010000001.1"/>
</dbReference>
<sequence length="151" mass="16203">MKLTSRELLITLDGGETARDRCRRYRRELLLPAVVPPGTDKIIVPLLDGVMNSVTAPSSLAIGAVEILAIRGELGPVVKNGRRMTFLTTPSVYDNDALVYLNITVGGQIASLPSPADEAAGRRQWVVQTIAEGGLPSTRTVLRALTGVARR</sequence>
<dbReference type="Proteomes" id="UP000308349">
    <property type="component" value="Unassembled WGS sequence"/>
</dbReference>
<evidence type="ECO:0000313" key="2">
    <source>
        <dbReference type="EMBL" id="VFA98932.1"/>
    </source>
</evidence>
<name>A0A4U8VZI6_9NOCA</name>